<protein>
    <recommendedName>
        <fullName evidence="3 12">Ribokinase</fullName>
        <shortName evidence="12">RK</shortName>
        <ecNumber evidence="2 12">2.7.1.15</ecNumber>
    </recommendedName>
</protein>
<dbReference type="GO" id="GO:0004747">
    <property type="term" value="F:ribokinase activity"/>
    <property type="evidence" value="ECO:0007669"/>
    <property type="project" value="UniProtKB-UniRule"/>
</dbReference>
<evidence type="ECO:0000256" key="9">
    <source>
        <dbReference type="ARBA" id="ARBA00022842"/>
    </source>
</evidence>
<dbReference type="EMBL" id="JZDQ02000005">
    <property type="protein sequence ID" value="OIJ27956.1"/>
    <property type="molecule type" value="Genomic_DNA"/>
</dbReference>
<proteinExistence type="inferred from homology"/>
<feature type="binding site" evidence="12">
    <location>
        <position position="263"/>
    </location>
    <ligand>
        <name>K(+)</name>
        <dbReference type="ChEBI" id="CHEBI:29103"/>
    </ligand>
</feature>
<keyword evidence="11 12" id="KW-0119">Carbohydrate metabolism</keyword>
<dbReference type="Pfam" id="PF00294">
    <property type="entry name" value="PfkB"/>
    <property type="match status" value="1"/>
</dbReference>
<name>A0A1J4N8V6_9ACTN</name>
<dbReference type="HAMAP" id="MF_01987">
    <property type="entry name" value="Ribokinase"/>
    <property type="match status" value="1"/>
</dbReference>
<comment type="function">
    <text evidence="12">Catalyzes the phosphorylation of ribose at O-5 in a reaction requiring ATP and magnesium. The resulting D-ribose-5-phosphate can then be used either for sythesis of nucleotides, histidine, and tryptophan, or as a component of the pentose phosphate pathway.</text>
</comment>
<keyword evidence="9 12" id="KW-0460">Magnesium</keyword>
<dbReference type="GO" id="GO:0005829">
    <property type="term" value="C:cytosol"/>
    <property type="evidence" value="ECO:0007669"/>
    <property type="project" value="TreeGrafter"/>
</dbReference>
<dbReference type="InterPro" id="IPR002139">
    <property type="entry name" value="Ribo/fructo_kinase"/>
</dbReference>
<keyword evidence="10 12" id="KW-0630">Potassium</keyword>
<dbReference type="AlphaFoldDB" id="A0A1J4N8V6"/>
<evidence type="ECO:0000313" key="14">
    <source>
        <dbReference type="EMBL" id="OIJ27956.1"/>
    </source>
</evidence>
<feature type="domain" description="Carbohydrate kinase PfkB" evidence="13">
    <location>
        <begin position="7"/>
        <end position="274"/>
    </location>
</feature>
<comment type="subcellular location">
    <subcellularLocation>
        <location evidence="12">Cytoplasm</location>
    </subcellularLocation>
</comment>
<evidence type="ECO:0000256" key="1">
    <source>
        <dbReference type="ARBA" id="ARBA00005380"/>
    </source>
</evidence>
<evidence type="ECO:0000256" key="2">
    <source>
        <dbReference type="ARBA" id="ARBA00012035"/>
    </source>
</evidence>
<evidence type="ECO:0000256" key="5">
    <source>
        <dbReference type="ARBA" id="ARBA00022723"/>
    </source>
</evidence>
<dbReference type="STRING" id="1844.UG56_004415"/>
<dbReference type="GO" id="GO:0046872">
    <property type="term" value="F:metal ion binding"/>
    <property type="evidence" value="ECO:0007669"/>
    <property type="project" value="UniProtKB-KW"/>
</dbReference>
<keyword evidence="15" id="KW-1185">Reference proteome</keyword>
<keyword evidence="4 12" id="KW-0808">Transferase</keyword>
<feature type="binding site" evidence="12">
    <location>
        <position position="227"/>
    </location>
    <ligand>
        <name>K(+)</name>
        <dbReference type="ChEBI" id="CHEBI:29103"/>
    </ligand>
</feature>
<feature type="binding site" evidence="12">
    <location>
        <position position="266"/>
    </location>
    <ligand>
        <name>K(+)</name>
        <dbReference type="ChEBI" id="CHEBI:29103"/>
    </ligand>
</feature>
<feature type="binding site" evidence="12">
    <location>
        <position position="233"/>
    </location>
    <ligand>
        <name>substrate</name>
    </ligand>
</feature>
<dbReference type="InterPro" id="IPR011877">
    <property type="entry name" value="Ribokinase"/>
</dbReference>
<dbReference type="Gene3D" id="3.40.1190.20">
    <property type="match status" value="1"/>
</dbReference>
<evidence type="ECO:0000256" key="4">
    <source>
        <dbReference type="ARBA" id="ARBA00022679"/>
    </source>
</evidence>
<keyword evidence="8 12" id="KW-0067">ATP-binding</keyword>
<feature type="binding site" evidence="12">
    <location>
        <begin position="16"/>
        <end position="18"/>
    </location>
    <ligand>
        <name>substrate</name>
    </ligand>
</feature>
<dbReference type="PRINTS" id="PR00990">
    <property type="entry name" value="RIBOKINASE"/>
</dbReference>
<keyword evidence="7 12" id="KW-0418">Kinase</keyword>
<comment type="activity regulation">
    <text evidence="12">Activated by a monovalent cation that binds near, but not in, the active site. The most likely occupant of the site in vivo is potassium. Ion binding induces a conformational change that may alter substrate affinity.</text>
</comment>
<comment type="caution">
    <text evidence="14">The sequence shown here is derived from an EMBL/GenBank/DDBJ whole genome shotgun (WGS) entry which is preliminary data.</text>
</comment>
<feature type="binding site" evidence="12">
    <location>
        <begin position="232"/>
        <end position="233"/>
    </location>
    <ligand>
        <name>ATP</name>
        <dbReference type="ChEBI" id="CHEBI:30616"/>
    </ligand>
</feature>
<dbReference type="GO" id="GO:0019303">
    <property type="term" value="P:D-ribose catabolic process"/>
    <property type="evidence" value="ECO:0007669"/>
    <property type="project" value="UniProtKB-UniRule"/>
</dbReference>
<evidence type="ECO:0000256" key="6">
    <source>
        <dbReference type="ARBA" id="ARBA00022741"/>
    </source>
</evidence>
<dbReference type="CDD" id="cd01174">
    <property type="entry name" value="ribokinase"/>
    <property type="match status" value="1"/>
</dbReference>
<evidence type="ECO:0000256" key="7">
    <source>
        <dbReference type="ARBA" id="ARBA00022777"/>
    </source>
</evidence>
<evidence type="ECO:0000256" key="11">
    <source>
        <dbReference type="ARBA" id="ARBA00023277"/>
    </source>
</evidence>
<dbReference type="Proteomes" id="UP000033772">
    <property type="component" value="Unassembled WGS sequence"/>
</dbReference>
<dbReference type="InterPro" id="IPR029056">
    <property type="entry name" value="Ribokinase-like"/>
</dbReference>
<keyword evidence="12" id="KW-0963">Cytoplasm</keyword>
<comment type="subunit">
    <text evidence="12">Homodimer.</text>
</comment>
<evidence type="ECO:0000256" key="10">
    <source>
        <dbReference type="ARBA" id="ARBA00022958"/>
    </source>
</evidence>
<comment type="catalytic activity">
    <reaction evidence="12">
        <text>D-ribose + ATP = D-ribose 5-phosphate + ADP + H(+)</text>
        <dbReference type="Rhea" id="RHEA:13697"/>
        <dbReference type="ChEBI" id="CHEBI:15378"/>
        <dbReference type="ChEBI" id="CHEBI:30616"/>
        <dbReference type="ChEBI" id="CHEBI:47013"/>
        <dbReference type="ChEBI" id="CHEBI:78346"/>
        <dbReference type="ChEBI" id="CHEBI:456216"/>
        <dbReference type="EC" id="2.7.1.15"/>
    </reaction>
</comment>
<feature type="binding site" evidence="12">
    <location>
        <position position="139"/>
    </location>
    <ligand>
        <name>substrate</name>
    </ligand>
</feature>
<accession>A0A1J4N8V6</accession>
<keyword evidence="6 12" id="KW-0547">Nucleotide-binding</keyword>
<feature type="binding site" evidence="12">
    <location>
        <position position="180"/>
    </location>
    <ligand>
        <name>ATP</name>
        <dbReference type="ChEBI" id="CHEBI:30616"/>
    </ligand>
</feature>
<dbReference type="SUPFAM" id="SSF53613">
    <property type="entry name" value="Ribokinase-like"/>
    <property type="match status" value="1"/>
</dbReference>
<dbReference type="PANTHER" id="PTHR10584:SF166">
    <property type="entry name" value="RIBOKINASE"/>
    <property type="match status" value="1"/>
</dbReference>
<feature type="binding site" evidence="12">
    <location>
        <begin position="44"/>
        <end position="48"/>
    </location>
    <ligand>
        <name>substrate</name>
    </ligand>
</feature>
<evidence type="ECO:0000313" key="15">
    <source>
        <dbReference type="Proteomes" id="UP000033772"/>
    </source>
</evidence>
<dbReference type="UniPathway" id="UPA00916">
    <property type="reaction ID" value="UER00889"/>
</dbReference>
<reference evidence="14" key="1">
    <citation type="submission" date="2016-10" db="EMBL/GenBank/DDBJ databases">
        <title>Draft Genome Sequence of Nocardioides luteus Strain BAFB, an Alkane-Degrading Bacterium Isolated from JP-7 Polluted Soil.</title>
        <authorList>
            <person name="Brown L."/>
            <person name="Ruiz O.N."/>
            <person name="Gunasekera T."/>
        </authorList>
    </citation>
    <scope>NUCLEOTIDE SEQUENCE [LARGE SCALE GENOMIC DNA]</scope>
    <source>
        <strain evidence="14">BAFB</strain>
    </source>
</reference>
<organism evidence="14 15">
    <name type="scientific">Nocardioides luteus</name>
    <dbReference type="NCBI Taxonomy" id="1844"/>
    <lineage>
        <taxon>Bacteria</taxon>
        <taxon>Bacillati</taxon>
        <taxon>Actinomycetota</taxon>
        <taxon>Actinomycetes</taxon>
        <taxon>Propionibacteriales</taxon>
        <taxon>Nocardioidaceae</taxon>
        <taxon>Nocardioides</taxon>
    </lineage>
</organism>
<evidence type="ECO:0000256" key="8">
    <source>
        <dbReference type="ARBA" id="ARBA00022840"/>
    </source>
</evidence>
<dbReference type="PANTHER" id="PTHR10584">
    <property type="entry name" value="SUGAR KINASE"/>
    <property type="match status" value="1"/>
</dbReference>
<feature type="binding site" evidence="12">
    <location>
        <begin position="199"/>
        <end position="204"/>
    </location>
    <ligand>
        <name>ATP</name>
        <dbReference type="ChEBI" id="CHEBI:30616"/>
    </ligand>
</feature>
<feature type="binding site" evidence="12">
    <location>
        <position position="229"/>
    </location>
    <ligand>
        <name>K(+)</name>
        <dbReference type="ChEBI" id="CHEBI:29103"/>
    </ligand>
</feature>
<evidence type="ECO:0000256" key="3">
    <source>
        <dbReference type="ARBA" id="ARBA00016943"/>
    </source>
</evidence>
<dbReference type="GO" id="GO:0005524">
    <property type="term" value="F:ATP binding"/>
    <property type="evidence" value="ECO:0007669"/>
    <property type="project" value="UniProtKB-UniRule"/>
</dbReference>
<evidence type="ECO:0000256" key="12">
    <source>
        <dbReference type="HAMAP-Rule" id="MF_01987"/>
    </source>
</evidence>
<gene>
    <name evidence="12" type="primary">rbsK</name>
    <name evidence="14" type="ORF">UG56_004415</name>
</gene>
<dbReference type="InterPro" id="IPR011611">
    <property type="entry name" value="PfkB_dom"/>
</dbReference>
<dbReference type="PROSITE" id="PS00584">
    <property type="entry name" value="PFKB_KINASES_2"/>
    <property type="match status" value="1"/>
</dbReference>
<comment type="caution">
    <text evidence="12">Lacks conserved residue(s) required for the propagation of feature annotation.</text>
</comment>
<comment type="similarity">
    <text evidence="12">Belongs to the carbohydrate kinase PfkB family. Ribokinase subfamily.</text>
</comment>
<dbReference type="EC" id="2.7.1.15" evidence="2 12"/>
<keyword evidence="5 12" id="KW-0479">Metal-binding</keyword>
<feature type="active site" description="Proton acceptor" evidence="12">
    <location>
        <position position="233"/>
    </location>
</feature>
<sequence>MPVRSPQDLVVVGSINVDLTALVERLPGAGETVGGGRLRRDVGGKGANQAVAASRLGARVRMVGAVGSDADGAWAVETIRDAGVDVADVETVGAPTGTALIAVDEAGENQIVVCGGANTLVGAEGIAVGPGEAVLMQLELSLDVVRAVAERAPGFVALNAAPAQPLPADLVERVDLFIVNETEYAAIPELRAARRVAVTYGASGAAMFVDGLEVAKVPAAPVAEVVNTVGAGDAFSAALTLAILSGAPDEQALRTACAVGAAAVAHPSAQPPLDRLETYA</sequence>
<comment type="similarity">
    <text evidence="1">Belongs to the carbohydrate kinase pfkB family.</text>
</comment>
<comment type="pathway">
    <text evidence="12">Carbohydrate metabolism; D-ribose degradation; D-ribose 5-phosphate from beta-D-ribopyranose: step 2/2.</text>
</comment>
<comment type="cofactor">
    <cofactor evidence="12">
        <name>Mg(2+)</name>
        <dbReference type="ChEBI" id="CHEBI:18420"/>
    </cofactor>
    <text evidence="12">Requires a divalent cation, most likely magnesium in vivo, as an electrophilic catalyst to aid phosphoryl group transfer. It is the chelate of the metal and the nucleotide that is the actual substrate.</text>
</comment>
<evidence type="ECO:0000259" key="13">
    <source>
        <dbReference type="Pfam" id="PF00294"/>
    </source>
</evidence>
<dbReference type="InterPro" id="IPR002173">
    <property type="entry name" value="Carboh/pur_kinase_PfkB_CS"/>
</dbReference>